<keyword evidence="1" id="KW-0479">Metal-binding</keyword>
<sequence length="514" mass="59499">MSGQRSEIRLLFARLVARLKSLPKDAPRATTAPFLPAARPIRWQCLEHIWFQLIAWIEFFHPDCGYLEPAEDHIARLNTFLRLLLRWKESCSHLLAQTPRLYARCMWLWLHLPEYVRGTEKEKIADNLMWFPVLVEMMSYLVPSDVRSKGASDYIAVREGLAAVNYRPRRVYRLAVQSAVKVIEAAQRTANADLMTKQMLACLKGHMCIVYDLVHSIVTTDQHARDVIRNLVHLARTIQGLEPGHDAASRTFAILIEIWQSAADNRSLVWALNDDVLSVLVDIRRTSQPEFHWLFDRAFLYIAVDELIDERFRDYQYVFRKECRNLDCDGKQKNLRQCVCKVVYHCSKSCQALDWQRHRYACIGGSDVSGFKILDDASYLSHRAAYFLQVLTLRRVREHSDELDIVAEIKRMRENPPSGMKRDVFEVIIDFGSQLLGHDFKVSYVDEASKYERKPEEETTVVVTACLTGLPEERQRPARISAWRCSLQQIETHAIEAKKARDLRPLAKELAGKT</sequence>
<evidence type="ECO:0000256" key="1">
    <source>
        <dbReference type="ARBA" id="ARBA00022723"/>
    </source>
</evidence>
<dbReference type="OrthoDB" id="341421at2759"/>
<evidence type="ECO:0000313" key="6">
    <source>
        <dbReference type="EMBL" id="TRM64113.1"/>
    </source>
</evidence>
<dbReference type="EMBL" id="VDMD01000008">
    <property type="protein sequence ID" value="TRM64113.1"/>
    <property type="molecule type" value="Genomic_DNA"/>
</dbReference>
<evidence type="ECO:0000259" key="5">
    <source>
        <dbReference type="PROSITE" id="PS50865"/>
    </source>
</evidence>
<protein>
    <recommendedName>
        <fullName evidence="5">MYND-type domain-containing protein</fullName>
    </recommendedName>
</protein>
<name>A0A550CH49_9AGAR</name>
<dbReference type="Gene3D" id="6.10.140.2220">
    <property type="match status" value="1"/>
</dbReference>
<keyword evidence="3" id="KW-0862">Zinc</keyword>
<dbReference type="AlphaFoldDB" id="A0A550CH49"/>
<gene>
    <name evidence="6" type="ORF">BD626DRAFT_493818</name>
</gene>
<feature type="domain" description="MYND-type" evidence="5">
    <location>
        <begin position="325"/>
        <end position="362"/>
    </location>
</feature>
<evidence type="ECO:0000313" key="7">
    <source>
        <dbReference type="Proteomes" id="UP000320762"/>
    </source>
</evidence>
<dbReference type="Gene3D" id="1.10.220.160">
    <property type="match status" value="1"/>
</dbReference>
<evidence type="ECO:0000256" key="4">
    <source>
        <dbReference type="PROSITE-ProRule" id="PRU00134"/>
    </source>
</evidence>
<evidence type="ECO:0000256" key="2">
    <source>
        <dbReference type="ARBA" id="ARBA00022771"/>
    </source>
</evidence>
<keyword evidence="2 4" id="KW-0863">Zinc-finger</keyword>
<comment type="caution">
    <text evidence="6">The sequence shown here is derived from an EMBL/GenBank/DDBJ whole genome shotgun (WGS) entry which is preliminary data.</text>
</comment>
<accession>A0A550CH49</accession>
<dbReference type="Proteomes" id="UP000320762">
    <property type="component" value="Unassembled WGS sequence"/>
</dbReference>
<evidence type="ECO:0000256" key="3">
    <source>
        <dbReference type="ARBA" id="ARBA00022833"/>
    </source>
</evidence>
<keyword evidence="7" id="KW-1185">Reference proteome</keyword>
<dbReference type="InterPro" id="IPR002893">
    <property type="entry name" value="Znf_MYND"/>
</dbReference>
<dbReference type="GO" id="GO:0008270">
    <property type="term" value="F:zinc ion binding"/>
    <property type="evidence" value="ECO:0007669"/>
    <property type="project" value="UniProtKB-KW"/>
</dbReference>
<reference evidence="6 7" key="1">
    <citation type="journal article" date="2019" name="New Phytol.">
        <title>Comparative genomics reveals unique wood-decay strategies and fruiting body development in the Schizophyllaceae.</title>
        <authorList>
            <person name="Almasi E."/>
            <person name="Sahu N."/>
            <person name="Krizsan K."/>
            <person name="Balint B."/>
            <person name="Kovacs G.M."/>
            <person name="Kiss B."/>
            <person name="Cseklye J."/>
            <person name="Drula E."/>
            <person name="Henrissat B."/>
            <person name="Nagy I."/>
            <person name="Chovatia M."/>
            <person name="Adam C."/>
            <person name="LaButti K."/>
            <person name="Lipzen A."/>
            <person name="Riley R."/>
            <person name="Grigoriev I.V."/>
            <person name="Nagy L.G."/>
        </authorList>
    </citation>
    <scope>NUCLEOTIDE SEQUENCE [LARGE SCALE GENOMIC DNA]</scope>
    <source>
        <strain evidence="6 7">NL-1724</strain>
    </source>
</reference>
<proteinExistence type="predicted"/>
<dbReference type="PROSITE" id="PS50865">
    <property type="entry name" value="ZF_MYND_2"/>
    <property type="match status" value="1"/>
</dbReference>
<organism evidence="6 7">
    <name type="scientific">Schizophyllum amplum</name>
    <dbReference type="NCBI Taxonomy" id="97359"/>
    <lineage>
        <taxon>Eukaryota</taxon>
        <taxon>Fungi</taxon>
        <taxon>Dikarya</taxon>
        <taxon>Basidiomycota</taxon>
        <taxon>Agaricomycotina</taxon>
        <taxon>Agaricomycetes</taxon>
        <taxon>Agaricomycetidae</taxon>
        <taxon>Agaricales</taxon>
        <taxon>Schizophyllaceae</taxon>
        <taxon>Schizophyllum</taxon>
    </lineage>
</organism>
<dbReference type="SUPFAM" id="SSF144232">
    <property type="entry name" value="HIT/MYND zinc finger-like"/>
    <property type="match status" value="1"/>
</dbReference>